<dbReference type="SUPFAM" id="SSF64268">
    <property type="entry name" value="PX domain"/>
    <property type="match status" value="1"/>
</dbReference>
<sequence length="1519" mass="157517">MEGEGVEGLPSSWMPARVQQEARAQHDPNPLRSGAAWFRGAVADVQRRLTPPPPPNAAPRQQQWGAPALHGGYEDEDALLARALQASVDEHAHRHAAPAHAENEGEDEELAAALRASLEACGGGAPPPPPPPPPERAAHDPPGPPPPRPPPRTGDVQMEQADAFAAAAPYEKDDLVLYCSREGELLPAQVLSVHRETSPPFYTILCEGSERQTEASRLQPFAAIDAPPHAEHASSEELVPCGAASEEEVAEEGEPRVAGDGGRGSGSFDTEGLRREPTYSFDGVSSAHEEEEELEVEPPLAADDDEPEWLREADMLLHRARSEPAVPRILIDDVDDDLPEQFLHPPRGEGSSKPLDARPQLDDSAEGERERAVVAPTAPMAVEEAVEAASLAPAEVTAPAEEVTPAAAVEAASLAAVEARPPVVEVTPPAAVEAASLAAVEEAVEAASLAAVEARPPVVEVAPPAAVEAASLAAVEAPPRAAVAAVEVAPSTAVEAVPPVSVEVAAPTKEEVAPTAAVEIASPAAVDVASPAAVEIAPPAAMEIAPPAAVEIASPAAVEIAPPAAVEVASPAAVEIAPPAAMEIAPPAAMEIASPAAAVPPIVTSLEGLVGRAHVPASPSRAAQMAELLPTAITLGEMLGYDSMPVAIAHQLSTELVTDVRELPLPWPEPRGAISEAWVEQARRRASSATCSHKSRDSNKSAASAPPSPRLDGAANGETRGGAVDLGRALPLETIREAARRLMVSAGGPIDHTSDEALELLTALEMVLTHGLKPKVSGTLSQSLFPVAPTCWTLVEQLGSFREDARKTIAYVRATKSADDERAAMWLGLCLNEGRLHAKLKALLQERPPHLPSLHEDWAFVRSEQWVEVLLSLLAGLDSVDFRLPTASPPEPSVSAAQSPPRPAADAPTSGGESAASAAVPAAATHQRKLSDPRAWFKSNLHALLPAASATPRSADPPVPASCCAPPSGEARAGASQASCSGPPSGEARAAPPAAAANPFGDASDAAPPAASEGGGAAARAHGGASWPAADASETVDDVQIRAHQPAKDWAGEVEPAAWGSAANGVAAGEGGVGSVESRRPSISSDTSQPPLPPTHLSAVRVRLLGAELVRSRQNYMVYKLHIESHADLPLLYRRFSQFAELLQKLGSPSAQRSSKLPLTHEQVVELAEWHRRLRVEKRHAGALAFQPQVVSRRCVLLQQLLDEVLSQPPHCFQPEVSSFFGMPTLDPAALHSTKGPNTQTYMYQCAQCNRRLRINPQASWQSYAYQCSGCGLLFKVGGFSHDAAAQGAFPPSDGACESHETHASEPSSWSATRSREASRSSISSDGMPASRTTLAAEATASTHLGVPPPTATVHVDAEGWPQPSAPPQHATLPHRATPHSKEPAASAFFGGLVRKASDQVSQLQRNAGAAVTSVTNSTRAAVSWAAPPAVGDAPSNGKEMPAALPHTAPHVSAQQSAGSMAAKLFAEARAASAARSAGRDAVAAPSGGVANGGFEADAARGDTTRAASMAAELFDSVG</sequence>
<organism evidence="3 4">
    <name type="scientific">Prymnesium parvum</name>
    <name type="common">Toxic golden alga</name>
    <dbReference type="NCBI Taxonomy" id="97485"/>
    <lineage>
        <taxon>Eukaryota</taxon>
        <taxon>Haptista</taxon>
        <taxon>Haptophyta</taxon>
        <taxon>Prymnesiophyceae</taxon>
        <taxon>Prymnesiales</taxon>
        <taxon>Prymnesiaceae</taxon>
        <taxon>Prymnesium</taxon>
    </lineage>
</organism>
<reference evidence="3 4" key="1">
    <citation type="journal article" date="2024" name="Science">
        <title>Giant polyketide synthase enzymes in the biosynthesis of giant marine polyether toxins.</title>
        <authorList>
            <person name="Fallon T.R."/>
            <person name="Shende V.V."/>
            <person name="Wierzbicki I.H."/>
            <person name="Pendleton A.L."/>
            <person name="Watervoot N.F."/>
            <person name="Auber R.P."/>
            <person name="Gonzalez D.J."/>
            <person name="Wisecaver J.H."/>
            <person name="Moore B.S."/>
        </authorList>
    </citation>
    <scope>NUCLEOTIDE SEQUENCE [LARGE SCALE GENOMIC DNA]</scope>
    <source>
        <strain evidence="3 4">12B1</strain>
    </source>
</reference>
<feature type="compositionally biased region" description="Pro residues" evidence="1">
    <location>
        <begin position="125"/>
        <end position="152"/>
    </location>
</feature>
<dbReference type="Pfam" id="PF02759">
    <property type="entry name" value="RUN"/>
    <property type="match status" value="1"/>
</dbReference>
<dbReference type="InterPro" id="IPR004012">
    <property type="entry name" value="Run_dom"/>
</dbReference>
<feature type="region of interest" description="Disordered" evidence="1">
    <location>
        <begin position="949"/>
        <end position="1036"/>
    </location>
</feature>
<feature type="region of interest" description="Disordered" evidence="1">
    <location>
        <begin position="1"/>
        <end position="72"/>
    </location>
</feature>
<dbReference type="SUPFAM" id="SSF140741">
    <property type="entry name" value="RUN domain-like"/>
    <property type="match status" value="1"/>
</dbReference>
<dbReference type="Gene3D" id="1.20.58.900">
    <property type="match status" value="1"/>
</dbReference>
<feature type="region of interest" description="Disordered" evidence="1">
    <location>
        <begin position="1291"/>
        <end position="1382"/>
    </location>
</feature>
<dbReference type="SMART" id="SM00726">
    <property type="entry name" value="UIM"/>
    <property type="match status" value="2"/>
</dbReference>
<dbReference type="GO" id="GO:0035091">
    <property type="term" value="F:phosphatidylinositol binding"/>
    <property type="evidence" value="ECO:0007669"/>
    <property type="project" value="InterPro"/>
</dbReference>
<evidence type="ECO:0000313" key="4">
    <source>
        <dbReference type="Proteomes" id="UP001515480"/>
    </source>
</evidence>
<dbReference type="SMART" id="SM00593">
    <property type="entry name" value="RUN"/>
    <property type="match status" value="1"/>
</dbReference>
<gene>
    <name evidence="3" type="ORF">AB1Y20_017304</name>
</gene>
<feature type="domain" description="RUN" evidence="2">
    <location>
        <begin position="751"/>
        <end position="889"/>
    </location>
</feature>
<feature type="region of interest" description="Disordered" evidence="1">
    <location>
        <begin position="1064"/>
        <end position="1095"/>
    </location>
</feature>
<dbReference type="Gene3D" id="3.30.1520.10">
    <property type="entry name" value="Phox-like domain"/>
    <property type="match status" value="1"/>
</dbReference>
<feature type="region of interest" description="Disordered" evidence="1">
    <location>
        <begin position="338"/>
        <end position="370"/>
    </location>
</feature>
<feature type="compositionally biased region" description="Low complexity" evidence="1">
    <location>
        <begin position="111"/>
        <end position="120"/>
    </location>
</feature>
<proteinExistence type="predicted"/>
<evidence type="ECO:0000259" key="2">
    <source>
        <dbReference type="PROSITE" id="PS50826"/>
    </source>
</evidence>
<feature type="region of interest" description="Disordered" evidence="1">
    <location>
        <begin position="228"/>
        <end position="307"/>
    </location>
</feature>
<keyword evidence="4" id="KW-1185">Reference proteome</keyword>
<accession>A0AB34JM33</accession>
<dbReference type="PROSITE" id="PS50826">
    <property type="entry name" value="RUN"/>
    <property type="match status" value="1"/>
</dbReference>
<dbReference type="InterPro" id="IPR036871">
    <property type="entry name" value="PX_dom_sf"/>
</dbReference>
<feature type="compositionally biased region" description="Low complexity" evidence="1">
    <location>
        <begin position="981"/>
        <end position="1030"/>
    </location>
</feature>
<name>A0AB34JM33_PRYPA</name>
<dbReference type="Proteomes" id="UP001515480">
    <property type="component" value="Unassembled WGS sequence"/>
</dbReference>
<evidence type="ECO:0000313" key="3">
    <source>
        <dbReference type="EMBL" id="KAL1522312.1"/>
    </source>
</evidence>
<feature type="compositionally biased region" description="Low complexity" evidence="1">
    <location>
        <begin position="907"/>
        <end position="925"/>
    </location>
</feature>
<evidence type="ECO:0000256" key="1">
    <source>
        <dbReference type="SAM" id="MobiDB-lite"/>
    </source>
</evidence>
<dbReference type="CDD" id="cd17671">
    <property type="entry name" value="RUN"/>
    <property type="match status" value="1"/>
</dbReference>
<dbReference type="PROSITE" id="PS50330">
    <property type="entry name" value="UIM"/>
    <property type="match status" value="1"/>
</dbReference>
<feature type="region of interest" description="Disordered" evidence="1">
    <location>
        <begin position="887"/>
        <end position="927"/>
    </location>
</feature>
<feature type="region of interest" description="Disordered" evidence="1">
    <location>
        <begin position="85"/>
        <end position="162"/>
    </location>
</feature>
<dbReference type="InterPro" id="IPR037213">
    <property type="entry name" value="Run_dom_sf"/>
</dbReference>
<feature type="compositionally biased region" description="Basic and acidic residues" evidence="1">
    <location>
        <begin position="355"/>
        <end position="370"/>
    </location>
</feature>
<feature type="region of interest" description="Disordered" evidence="1">
    <location>
        <begin position="685"/>
        <end position="722"/>
    </location>
</feature>
<comment type="caution">
    <text evidence="3">The sequence shown here is derived from an EMBL/GenBank/DDBJ whole genome shotgun (WGS) entry which is preliminary data.</text>
</comment>
<feature type="compositionally biased region" description="Acidic residues" evidence="1">
    <location>
        <begin position="289"/>
        <end position="307"/>
    </location>
</feature>
<dbReference type="EMBL" id="JBGBPQ010000006">
    <property type="protein sequence ID" value="KAL1522312.1"/>
    <property type="molecule type" value="Genomic_DNA"/>
</dbReference>
<dbReference type="InterPro" id="IPR003903">
    <property type="entry name" value="UIM_dom"/>
</dbReference>
<protein>
    <recommendedName>
        <fullName evidence="2">RUN domain-containing protein</fullName>
    </recommendedName>
</protein>